<dbReference type="Pfam" id="PF02586">
    <property type="entry name" value="SRAP"/>
    <property type="match status" value="1"/>
</dbReference>
<dbReference type="GO" id="GO:0016829">
    <property type="term" value="F:lyase activity"/>
    <property type="evidence" value="ECO:0007669"/>
    <property type="project" value="UniProtKB-KW"/>
</dbReference>
<dbReference type="GO" id="GO:0003697">
    <property type="term" value="F:single-stranded DNA binding"/>
    <property type="evidence" value="ECO:0007669"/>
    <property type="project" value="InterPro"/>
</dbReference>
<keyword evidence="4 8" id="KW-0378">Hydrolase</keyword>
<dbReference type="GO" id="GO:0008233">
    <property type="term" value="F:peptidase activity"/>
    <property type="evidence" value="ECO:0007669"/>
    <property type="project" value="UniProtKB-KW"/>
</dbReference>
<name>A0A545TBW2_9GAMM</name>
<dbReference type="EC" id="3.4.-.-" evidence="8"/>
<keyword evidence="2 8" id="KW-0645">Protease</keyword>
<proteinExistence type="inferred from homology"/>
<organism evidence="9 10">
    <name type="scientific">Aliikangiella marina</name>
    <dbReference type="NCBI Taxonomy" id="1712262"/>
    <lineage>
        <taxon>Bacteria</taxon>
        <taxon>Pseudomonadati</taxon>
        <taxon>Pseudomonadota</taxon>
        <taxon>Gammaproteobacteria</taxon>
        <taxon>Oceanospirillales</taxon>
        <taxon>Pleioneaceae</taxon>
        <taxon>Aliikangiella</taxon>
    </lineage>
</organism>
<reference evidence="9 10" key="1">
    <citation type="submission" date="2019-06" db="EMBL/GenBank/DDBJ databases">
        <title>Draft genome of Aliikangiella marina GYP-15.</title>
        <authorList>
            <person name="Wang G."/>
        </authorList>
    </citation>
    <scope>NUCLEOTIDE SEQUENCE [LARGE SCALE GENOMIC DNA]</scope>
    <source>
        <strain evidence="9 10">GYP-15</strain>
    </source>
</reference>
<dbReference type="GO" id="GO:0106300">
    <property type="term" value="P:protein-DNA covalent cross-linking repair"/>
    <property type="evidence" value="ECO:0007669"/>
    <property type="project" value="InterPro"/>
</dbReference>
<evidence type="ECO:0000256" key="6">
    <source>
        <dbReference type="ARBA" id="ARBA00023125"/>
    </source>
</evidence>
<evidence type="ECO:0000256" key="4">
    <source>
        <dbReference type="ARBA" id="ARBA00022801"/>
    </source>
</evidence>
<protein>
    <recommendedName>
        <fullName evidence="8">Abasic site processing protein</fullName>
        <ecNumber evidence="8">3.4.-.-</ecNumber>
    </recommendedName>
</protein>
<dbReference type="RefSeq" id="WP_142941303.1">
    <property type="nucleotide sequence ID" value="NZ_VIKR01000002.1"/>
</dbReference>
<gene>
    <name evidence="9" type="ORF">FLL45_06935</name>
</gene>
<keyword evidence="10" id="KW-1185">Reference proteome</keyword>
<dbReference type="SUPFAM" id="SSF143081">
    <property type="entry name" value="BB1717-like"/>
    <property type="match status" value="1"/>
</dbReference>
<dbReference type="GO" id="GO:0006508">
    <property type="term" value="P:proteolysis"/>
    <property type="evidence" value="ECO:0007669"/>
    <property type="project" value="UniProtKB-KW"/>
</dbReference>
<evidence type="ECO:0000256" key="1">
    <source>
        <dbReference type="ARBA" id="ARBA00008136"/>
    </source>
</evidence>
<dbReference type="Gene3D" id="3.90.1680.10">
    <property type="entry name" value="SOS response associated peptidase-like"/>
    <property type="match status" value="1"/>
</dbReference>
<evidence type="ECO:0000256" key="8">
    <source>
        <dbReference type="RuleBase" id="RU364100"/>
    </source>
</evidence>
<evidence type="ECO:0000313" key="9">
    <source>
        <dbReference type="EMBL" id="TQV74689.1"/>
    </source>
</evidence>
<dbReference type="InterPro" id="IPR036590">
    <property type="entry name" value="SRAP-like"/>
</dbReference>
<keyword evidence="7" id="KW-0456">Lyase</keyword>
<dbReference type="Proteomes" id="UP000317839">
    <property type="component" value="Unassembled WGS sequence"/>
</dbReference>
<keyword evidence="5" id="KW-0190">Covalent protein-DNA linkage</keyword>
<evidence type="ECO:0000256" key="5">
    <source>
        <dbReference type="ARBA" id="ARBA00023124"/>
    </source>
</evidence>
<evidence type="ECO:0000313" key="10">
    <source>
        <dbReference type="Proteomes" id="UP000317839"/>
    </source>
</evidence>
<dbReference type="EMBL" id="VIKR01000002">
    <property type="protein sequence ID" value="TQV74689.1"/>
    <property type="molecule type" value="Genomic_DNA"/>
</dbReference>
<dbReference type="PANTHER" id="PTHR13604">
    <property type="entry name" value="DC12-RELATED"/>
    <property type="match status" value="1"/>
</dbReference>
<keyword evidence="6" id="KW-0238">DNA-binding</keyword>
<keyword evidence="3" id="KW-0227">DNA damage</keyword>
<dbReference type="OrthoDB" id="6192129at2"/>
<evidence type="ECO:0000256" key="2">
    <source>
        <dbReference type="ARBA" id="ARBA00022670"/>
    </source>
</evidence>
<sequence length="218" mass="25137">MCGAIGRVTDSPFVKALMDLLNIPFNLETDYNIRPNAKIPIAIGQNGVATGIEANWWLFQARTENGYTYDKRYKSFNTRKDKLMTNRKTDFMYNRCVVPASCFYEWKGNRYKVEPLDSALAFGGLYKAWNTGDPESPHYSCSIITLPPHPRFSHIHDKSLPLMLLPDEIQPWLDDSFHDPNYWQETLQSKIRFDLRVVPVDKKNPSEEIGEAEIIEAD</sequence>
<comment type="similarity">
    <text evidence="1 8">Belongs to the SOS response-associated peptidase family.</text>
</comment>
<evidence type="ECO:0000256" key="7">
    <source>
        <dbReference type="ARBA" id="ARBA00023239"/>
    </source>
</evidence>
<dbReference type="PANTHER" id="PTHR13604:SF0">
    <property type="entry name" value="ABASIC SITE PROCESSING PROTEIN HMCES"/>
    <property type="match status" value="1"/>
</dbReference>
<comment type="caution">
    <text evidence="9">The sequence shown here is derived from an EMBL/GenBank/DDBJ whole genome shotgun (WGS) entry which is preliminary data.</text>
</comment>
<dbReference type="InterPro" id="IPR003738">
    <property type="entry name" value="SRAP"/>
</dbReference>
<accession>A0A545TBW2</accession>
<dbReference type="AlphaFoldDB" id="A0A545TBW2"/>
<evidence type="ECO:0000256" key="3">
    <source>
        <dbReference type="ARBA" id="ARBA00022763"/>
    </source>
</evidence>